<reference evidence="1" key="1">
    <citation type="submission" date="2015-07" db="EMBL/GenBank/DDBJ databases">
        <title>MeaNS - Measles Nucleotide Surveillance Program.</title>
        <authorList>
            <person name="Tran T."/>
            <person name="Druce J."/>
        </authorList>
    </citation>
    <scope>NUCLEOTIDE SEQUENCE</scope>
    <source>
        <strain evidence="1">UCB-OBI-ISO-001</strain>
        <tissue evidence="1">Gonad</tissue>
    </source>
</reference>
<dbReference type="OrthoDB" id="1875751at2759"/>
<dbReference type="AlphaFoldDB" id="A0A0L8H8Y1"/>
<sequence length="98" mass="10229">MNSLLCCLNNNNNYNNNNNIGDVLNSFAPPASFPSATSPANGRAFPAANSPGPIELYNSGQESLGYVQATSPQPSGFGPSITANRGPLITASYHNGYH</sequence>
<gene>
    <name evidence="1" type="ORF">OCBIM_22019837mg</name>
</gene>
<organism evidence="1">
    <name type="scientific">Octopus bimaculoides</name>
    <name type="common">California two-spotted octopus</name>
    <dbReference type="NCBI Taxonomy" id="37653"/>
    <lineage>
        <taxon>Eukaryota</taxon>
        <taxon>Metazoa</taxon>
        <taxon>Spiralia</taxon>
        <taxon>Lophotrochozoa</taxon>
        <taxon>Mollusca</taxon>
        <taxon>Cephalopoda</taxon>
        <taxon>Coleoidea</taxon>
        <taxon>Octopodiformes</taxon>
        <taxon>Octopoda</taxon>
        <taxon>Incirrata</taxon>
        <taxon>Octopodidae</taxon>
        <taxon>Octopus</taxon>
    </lineage>
</organism>
<proteinExistence type="predicted"/>
<protein>
    <submittedName>
        <fullName evidence="1">Uncharacterized protein</fullName>
    </submittedName>
</protein>
<dbReference type="STRING" id="37653.A0A0L8H8Y1"/>
<accession>A0A0L8H8Y1</accession>
<name>A0A0L8H8Y1_OCTBM</name>
<evidence type="ECO:0000313" key="1">
    <source>
        <dbReference type="EMBL" id="KOF85743.1"/>
    </source>
</evidence>
<dbReference type="EMBL" id="KQ418821">
    <property type="protein sequence ID" value="KOF85743.1"/>
    <property type="molecule type" value="Genomic_DNA"/>
</dbReference>